<dbReference type="Gene3D" id="1.10.287.130">
    <property type="match status" value="1"/>
</dbReference>
<dbReference type="AlphaFoldDB" id="A0A4Y8PYV7"/>
<evidence type="ECO:0000256" key="1">
    <source>
        <dbReference type="ARBA" id="ARBA00000085"/>
    </source>
</evidence>
<dbReference type="Gene3D" id="6.10.340.10">
    <property type="match status" value="1"/>
</dbReference>
<dbReference type="OrthoDB" id="335833at2"/>
<evidence type="ECO:0000256" key="6">
    <source>
        <dbReference type="ARBA" id="ARBA00022679"/>
    </source>
</evidence>
<dbReference type="EC" id="2.7.13.3" evidence="3"/>
<dbReference type="EMBL" id="MYFO01000018">
    <property type="protein sequence ID" value="TFE86561.1"/>
    <property type="molecule type" value="Genomic_DNA"/>
</dbReference>
<evidence type="ECO:0000256" key="11">
    <source>
        <dbReference type="ARBA" id="ARBA00023136"/>
    </source>
</evidence>
<dbReference type="Pfam" id="PF00512">
    <property type="entry name" value="HisKA"/>
    <property type="match status" value="1"/>
</dbReference>
<evidence type="ECO:0000256" key="5">
    <source>
        <dbReference type="ARBA" id="ARBA00022553"/>
    </source>
</evidence>
<dbReference type="CDD" id="cd06225">
    <property type="entry name" value="HAMP"/>
    <property type="match status" value="1"/>
</dbReference>
<dbReference type="PRINTS" id="PR00344">
    <property type="entry name" value="BCTRLSENSOR"/>
</dbReference>
<feature type="domain" description="HAMP" evidence="14">
    <location>
        <begin position="69"/>
        <end position="121"/>
    </location>
</feature>
<dbReference type="SUPFAM" id="SSF158472">
    <property type="entry name" value="HAMP domain-like"/>
    <property type="match status" value="1"/>
</dbReference>
<evidence type="ECO:0000256" key="12">
    <source>
        <dbReference type="SAM" id="Phobius"/>
    </source>
</evidence>
<dbReference type="CDD" id="cd00082">
    <property type="entry name" value="HisKA"/>
    <property type="match status" value="1"/>
</dbReference>
<evidence type="ECO:0000256" key="2">
    <source>
        <dbReference type="ARBA" id="ARBA00004651"/>
    </source>
</evidence>
<dbReference type="InterPro" id="IPR005467">
    <property type="entry name" value="His_kinase_dom"/>
</dbReference>
<organism evidence="15 16">
    <name type="scientific">Paenibacillus athensensis</name>
    <dbReference type="NCBI Taxonomy" id="1967502"/>
    <lineage>
        <taxon>Bacteria</taxon>
        <taxon>Bacillati</taxon>
        <taxon>Bacillota</taxon>
        <taxon>Bacilli</taxon>
        <taxon>Bacillales</taxon>
        <taxon>Paenibacillaceae</taxon>
        <taxon>Paenibacillus</taxon>
    </lineage>
</organism>
<evidence type="ECO:0000256" key="9">
    <source>
        <dbReference type="ARBA" id="ARBA00022840"/>
    </source>
</evidence>
<evidence type="ECO:0000256" key="10">
    <source>
        <dbReference type="ARBA" id="ARBA00023012"/>
    </source>
</evidence>
<evidence type="ECO:0000259" key="13">
    <source>
        <dbReference type="PROSITE" id="PS50109"/>
    </source>
</evidence>
<dbReference type="SMART" id="SM00387">
    <property type="entry name" value="HATPase_c"/>
    <property type="match status" value="1"/>
</dbReference>
<keyword evidence="9" id="KW-0067">ATP-binding</keyword>
<accession>A0A4Y8PYV7</accession>
<dbReference type="PANTHER" id="PTHR45453:SF1">
    <property type="entry name" value="PHOSPHATE REGULON SENSOR PROTEIN PHOR"/>
    <property type="match status" value="1"/>
</dbReference>
<dbReference type="SUPFAM" id="SSF47384">
    <property type="entry name" value="Homodimeric domain of signal transducing histidine kinase"/>
    <property type="match status" value="1"/>
</dbReference>
<evidence type="ECO:0000313" key="15">
    <source>
        <dbReference type="EMBL" id="TFE86561.1"/>
    </source>
</evidence>
<dbReference type="GO" id="GO:0000155">
    <property type="term" value="F:phosphorelay sensor kinase activity"/>
    <property type="evidence" value="ECO:0007669"/>
    <property type="project" value="InterPro"/>
</dbReference>
<dbReference type="InterPro" id="IPR036097">
    <property type="entry name" value="HisK_dim/P_sf"/>
</dbReference>
<dbReference type="GO" id="GO:0016036">
    <property type="term" value="P:cellular response to phosphate starvation"/>
    <property type="evidence" value="ECO:0007669"/>
    <property type="project" value="TreeGrafter"/>
</dbReference>
<keyword evidence="12" id="KW-0812">Transmembrane</keyword>
<dbReference type="InterPro" id="IPR003661">
    <property type="entry name" value="HisK_dim/P_dom"/>
</dbReference>
<keyword evidence="16" id="KW-1185">Reference proteome</keyword>
<dbReference type="PANTHER" id="PTHR45453">
    <property type="entry name" value="PHOSPHATE REGULON SENSOR PROTEIN PHOR"/>
    <property type="match status" value="1"/>
</dbReference>
<dbReference type="SMART" id="SM00304">
    <property type="entry name" value="HAMP"/>
    <property type="match status" value="1"/>
</dbReference>
<protein>
    <recommendedName>
        <fullName evidence="3">histidine kinase</fullName>
        <ecNumber evidence="3">2.7.13.3</ecNumber>
    </recommendedName>
</protein>
<reference evidence="15 16" key="1">
    <citation type="submission" date="2017-03" db="EMBL/GenBank/DDBJ databases">
        <title>Isolation of Levoglucosan Utilizing Bacteria.</title>
        <authorList>
            <person name="Arya A.S."/>
        </authorList>
    </citation>
    <scope>NUCLEOTIDE SEQUENCE [LARGE SCALE GENOMIC DNA]</scope>
    <source>
        <strain evidence="15 16">MEC069</strain>
    </source>
</reference>
<evidence type="ECO:0000256" key="4">
    <source>
        <dbReference type="ARBA" id="ARBA00022475"/>
    </source>
</evidence>
<dbReference type="InterPro" id="IPR004358">
    <property type="entry name" value="Sig_transdc_His_kin-like_C"/>
</dbReference>
<dbReference type="Proteomes" id="UP000298246">
    <property type="component" value="Unassembled WGS sequence"/>
</dbReference>
<evidence type="ECO:0000256" key="7">
    <source>
        <dbReference type="ARBA" id="ARBA00022741"/>
    </source>
</evidence>
<dbReference type="PROSITE" id="PS50109">
    <property type="entry name" value="HIS_KIN"/>
    <property type="match status" value="1"/>
</dbReference>
<dbReference type="CDD" id="cd00075">
    <property type="entry name" value="HATPase"/>
    <property type="match status" value="1"/>
</dbReference>
<keyword evidence="5" id="KW-0597">Phosphoprotein</keyword>
<comment type="caution">
    <text evidence="15">The sequence shown here is derived from an EMBL/GenBank/DDBJ whole genome shotgun (WGS) entry which is preliminary data.</text>
</comment>
<feature type="transmembrane region" description="Helical" evidence="12">
    <location>
        <begin position="47"/>
        <end position="67"/>
    </location>
</feature>
<dbReference type="SMART" id="SM00388">
    <property type="entry name" value="HisKA"/>
    <property type="match status" value="1"/>
</dbReference>
<dbReference type="RefSeq" id="WP_134754013.1">
    <property type="nucleotide sequence ID" value="NZ_MYFO02000009.1"/>
</dbReference>
<evidence type="ECO:0000256" key="8">
    <source>
        <dbReference type="ARBA" id="ARBA00022777"/>
    </source>
</evidence>
<keyword evidence="7" id="KW-0547">Nucleotide-binding</keyword>
<name>A0A4Y8PYV7_9BACL</name>
<evidence type="ECO:0000259" key="14">
    <source>
        <dbReference type="PROSITE" id="PS50885"/>
    </source>
</evidence>
<dbReference type="GO" id="GO:0005524">
    <property type="term" value="F:ATP binding"/>
    <property type="evidence" value="ECO:0007669"/>
    <property type="project" value="UniProtKB-KW"/>
</dbReference>
<dbReference type="SUPFAM" id="SSF55874">
    <property type="entry name" value="ATPase domain of HSP90 chaperone/DNA topoisomerase II/histidine kinase"/>
    <property type="match status" value="1"/>
</dbReference>
<sequence>MRTVKVRTLLLAAVFLITTLSWMTYVVVLLAETGSLRIGDGEPSRTGLGLAAVIGLLGGVAVFGYGLHRWVIRPLEATAAAARQIAEGELEVKLPSSGVREIAEVKIGFEAMVAGLRRSMERQGTLEEERRFVIGAIAHDLRTPLFALNGYLEGLKRGIASTPEQVERYVNVCMDKSAQLDRLVADLLIFAKTEYMEAQLQTQQVALAGLLGKAIETISHLAEAKQLVFHLTAPPESNQDNTVCADAYLLERAFNNLLDNAVRHTPGGGVIHVSWSRSAAGAEVVIRDSGTGIPEAERERVFEPLYRGEASRNRESGGSGLGLTIARRIFQAHGGHLSIANHPEGGAVVTGWLPMQRNPAE</sequence>
<dbReference type="GO" id="GO:0004721">
    <property type="term" value="F:phosphoprotein phosphatase activity"/>
    <property type="evidence" value="ECO:0007669"/>
    <property type="project" value="TreeGrafter"/>
</dbReference>
<keyword evidence="8" id="KW-0418">Kinase</keyword>
<gene>
    <name evidence="15" type="ORF">B5M42_14460</name>
</gene>
<keyword evidence="12" id="KW-1133">Transmembrane helix</keyword>
<feature type="domain" description="Histidine kinase" evidence="13">
    <location>
        <begin position="136"/>
        <end position="357"/>
    </location>
</feature>
<dbReference type="InterPro" id="IPR036890">
    <property type="entry name" value="HATPase_C_sf"/>
</dbReference>
<dbReference type="Pfam" id="PF02518">
    <property type="entry name" value="HATPase_c"/>
    <property type="match status" value="1"/>
</dbReference>
<dbReference type="PROSITE" id="PS50885">
    <property type="entry name" value="HAMP"/>
    <property type="match status" value="1"/>
</dbReference>
<evidence type="ECO:0000313" key="16">
    <source>
        <dbReference type="Proteomes" id="UP000298246"/>
    </source>
</evidence>
<keyword evidence="11 12" id="KW-0472">Membrane</keyword>
<dbReference type="GO" id="GO:0005886">
    <property type="term" value="C:plasma membrane"/>
    <property type="evidence" value="ECO:0007669"/>
    <property type="project" value="UniProtKB-SubCell"/>
</dbReference>
<keyword evidence="6" id="KW-0808">Transferase</keyword>
<keyword evidence="10" id="KW-0902">Two-component regulatory system</keyword>
<keyword evidence="4" id="KW-1003">Cell membrane</keyword>
<dbReference type="InterPro" id="IPR003594">
    <property type="entry name" value="HATPase_dom"/>
</dbReference>
<dbReference type="Pfam" id="PF00672">
    <property type="entry name" value="HAMP"/>
    <property type="match status" value="1"/>
</dbReference>
<dbReference type="Gene3D" id="3.30.565.10">
    <property type="entry name" value="Histidine kinase-like ATPase, C-terminal domain"/>
    <property type="match status" value="1"/>
</dbReference>
<comment type="subcellular location">
    <subcellularLocation>
        <location evidence="2">Cell membrane</location>
        <topology evidence="2">Multi-pass membrane protein</topology>
    </subcellularLocation>
</comment>
<comment type="catalytic activity">
    <reaction evidence="1">
        <text>ATP + protein L-histidine = ADP + protein N-phospho-L-histidine.</text>
        <dbReference type="EC" id="2.7.13.3"/>
    </reaction>
</comment>
<evidence type="ECO:0000256" key="3">
    <source>
        <dbReference type="ARBA" id="ARBA00012438"/>
    </source>
</evidence>
<proteinExistence type="predicted"/>
<dbReference type="InterPro" id="IPR003660">
    <property type="entry name" value="HAMP_dom"/>
</dbReference>
<dbReference type="InterPro" id="IPR050351">
    <property type="entry name" value="BphY/WalK/GraS-like"/>
</dbReference>